<dbReference type="AlphaFoldDB" id="A0A2K3K695"/>
<proteinExistence type="predicted"/>
<evidence type="ECO:0000313" key="3">
    <source>
        <dbReference type="Proteomes" id="UP000236291"/>
    </source>
</evidence>
<feature type="compositionally biased region" description="Basic and acidic residues" evidence="1">
    <location>
        <begin position="24"/>
        <end position="35"/>
    </location>
</feature>
<gene>
    <name evidence="2" type="ORF">L195_g052647</name>
</gene>
<reference evidence="2 3" key="1">
    <citation type="journal article" date="2014" name="Am. J. Bot.">
        <title>Genome assembly and annotation for red clover (Trifolium pratense; Fabaceae).</title>
        <authorList>
            <person name="Istvanek J."/>
            <person name="Jaros M."/>
            <person name="Krenek A."/>
            <person name="Repkova J."/>
        </authorList>
    </citation>
    <scope>NUCLEOTIDE SEQUENCE [LARGE SCALE GENOMIC DNA]</scope>
    <source>
        <strain evidence="3">cv. Tatra</strain>
        <tissue evidence="2">Young leaves</tissue>
    </source>
</reference>
<evidence type="ECO:0000313" key="2">
    <source>
        <dbReference type="EMBL" id="PNX61809.1"/>
    </source>
</evidence>
<sequence>MSNLPDLAEALAAYLTGRSQDGGAHGDDGGDRDPSKVSLIMIVTM</sequence>
<dbReference type="Proteomes" id="UP000236291">
    <property type="component" value="Unassembled WGS sequence"/>
</dbReference>
<dbReference type="EMBL" id="ASHM01086160">
    <property type="protein sequence ID" value="PNX61809.1"/>
    <property type="molecule type" value="Genomic_DNA"/>
</dbReference>
<evidence type="ECO:0000256" key="1">
    <source>
        <dbReference type="SAM" id="MobiDB-lite"/>
    </source>
</evidence>
<reference evidence="2 3" key="2">
    <citation type="journal article" date="2017" name="Front. Plant Sci.">
        <title>Gene Classification and Mining of Molecular Markers Useful in Red Clover (Trifolium pratense) Breeding.</title>
        <authorList>
            <person name="Istvanek J."/>
            <person name="Dluhosova J."/>
            <person name="Dluhos P."/>
            <person name="Patkova L."/>
            <person name="Nedelnik J."/>
            <person name="Repkova J."/>
        </authorList>
    </citation>
    <scope>NUCLEOTIDE SEQUENCE [LARGE SCALE GENOMIC DNA]</scope>
    <source>
        <strain evidence="3">cv. Tatra</strain>
        <tissue evidence="2">Young leaves</tissue>
    </source>
</reference>
<name>A0A2K3K695_TRIPR</name>
<comment type="caution">
    <text evidence="2">The sequence shown here is derived from an EMBL/GenBank/DDBJ whole genome shotgun (WGS) entry which is preliminary data.</text>
</comment>
<feature type="non-terminal residue" evidence="2">
    <location>
        <position position="45"/>
    </location>
</feature>
<accession>A0A2K3K695</accession>
<organism evidence="2 3">
    <name type="scientific">Trifolium pratense</name>
    <name type="common">Red clover</name>
    <dbReference type="NCBI Taxonomy" id="57577"/>
    <lineage>
        <taxon>Eukaryota</taxon>
        <taxon>Viridiplantae</taxon>
        <taxon>Streptophyta</taxon>
        <taxon>Embryophyta</taxon>
        <taxon>Tracheophyta</taxon>
        <taxon>Spermatophyta</taxon>
        <taxon>Magnoliopsida</taxon>
        <taxon>eudicotyledons</taxon>
        <taxon>Gunneridae</taxon>
        <taxon>Pentapetalae</taxon>
        <taxon>rosids</taxon>
        <taxon>fabids</taxon>
        <taxon>Fabales</taxon>
        <taxon>Fabaceae</taxon>
        <taxon>Papilionoideae</taxon>
        <taxon>50 kb inversion clade</taxon>
        <taxon>NPAAA clade</taxon>
        <taxon>Hologalegina</taxon>
        <taxon>IRL clade</taxon>
        <taxon>Trifolieae</taxon>
        <taxon>Trifolium</taxon>
    </lineage>
</organism>
<feature type="region of interest" description="Disordered" evidence="1">
    <location>
        <begin position="18"/>
        <end position="37"/>
    </location>
</feature>
<protein>
    <submittedName>
        <fullName evidence="2">Uncharacterized protein</fullName>
    </submittedName>
</protein>